<dbReference type="Proteomes" id="UP001501867">
    <property type="component" value="Unassembled WGS sequence"/>
</dbReference>
<dbReference type="Gene3D" id="3.40.50.150">
    <property type="entry name" value="Vaccinia Virus protein VP39"/>
    <property type="match status" value="1"/>
</dbReference>
<evidence type="ECO:0000313" key="5">
    <source>
        <dbReference type="Proteomes" id="UP001501867"/>
    </source>
</evidence>
<reference evidence="5" key="1">
    <citation type="journal article" date="2019" name="Int. J. Syst. Evol. Microbiol.">
        <title>The Global Catalogue of Microorganisms (GCM) 10K type strain sequencing project: providing services to taxonomists for standard genome sequencing and annotation.</title>
        <authorList>
            <consortium name="The Broad Institute Genomics Platform"/>
            <consortium name="The Broad Institute Genome Sequencing Center for Infectious Disease"/>
            <person name="Wu L."/>
            <person name="Ma J."/>
        </authorList>
    </citation>
    <scope>NUCLEOTIDE SEQUENCE [LARGE SCALE GENOMIC DNA]</scope>
    <source>
        <strain evidence="5">JCM 4505</strain>
    </source>
</reference>
<dbReference type="PANTHER" id="PTHR43861">
    <property type="entry name" value="TRANS-ACONITATE 2-METHYLTRANSFERASE-RELATED"/>
    <property type="match status" value="1"/>
</dbReference>
<dbReference type="Pfam" id="PF13649">
    <property type="entry name" value="Methyltransf_25"/>
    <property type="match status" value="1"/>
</dbReference>
<gene>
    <name evidence="4" type="ORF">GCM10010302_01340</name>
</gene>
<feature type="domain" description="Methyltransferase" evidence="3">
    <location>
        <begin position="64"/>
        <end position="162"/>
    </location>
</feature>
<evidence type="ECO:0000256" key="2">
    <source>
        <dbReference type="ARBA" id="ARBA00022679"/>
    </source>
</evidence>
<dbReference type="CDD" id="cd02440">
    <property type="entry name" value="AdoMet_MTases"/>
    <property type="match status" value="1"/>
</dbReference>
<proteinExistence type="predicted"/>
<keyword evidence="1 4" id="KW-0489">Methyltransferase</keyword>
<accession>A0ABP3EKE3</accession>
<keyword evidence="2" id="KW-0808">Transferase</keyword>
<protein>
    <submittedName>
        <fullName evidence="4">Class I SAM-dependent methyltransferase</fullName>
    </submittedName>
</protein>
<dbReference type="GO" id="GO:0008168">
    <property type="term" value="F:methyltransferase activity"/>
    <property type="evidence" value="ECO:0007669"/>
    <property type="project" value="UniProtKB-KW"/>
</dbReference>
<evidence type="ECO:0000259" key="3">
    <source>
        <dbReference type="Pfam" id="PF13649"/>
    </source>
</evidence>
<organism evidence="4 5">
    <name type="scientific">Streptomyces polychromogenes</name>
    <dbReference type="NCBI Taxonomy" id="67342"/>
    <lineage>
        <taxon>Bacteria</taxon>
        <taxon>Bacillati</taxon>
        <taxon>Actinomycetota</taxon>
        <taxon>Actinomycetes</taxon>
        <taxon>Kitasatosporales</taxon>
        <taxon>Streptomycetaceae</taxon>
        <taxon>Streptomyces</taxon>
    </lineage>
</organism>
<comment type="caution">
    <text evidence="4">The sequence shown here is derived from an EMBL/GenBank/DDBJ whole genome shotgun (WGS) entry which is preliminary data.</text>
</comment>
<dbReference type="InterPro" id="IPR029063">
    <property type="entry name" value="SAM-dependent_MTases_sf"/>
</dbReference>
<dbReference type="EMBL" id="BAAABV010000002">
    <property type="protein sequence ID" value="GAA0267303.1"/>
    <property type="molecule type" value="Genomic_DNA"/>
</dbReference>
<dbReference type="GO" id="GO:0032259">
    <property type="term" value="P:methylation"/>
    <property type="evidence" value="ECO:0007669"/>
    <property type="project" value="UniProtKB-KW"/>
</dbReference>
<evidence type="ECO:0000256" key="1">
    <source>
        <dbReference type="ARBA" id="ARBA00022603"/>
    </source>
</evidence>
<keyword evidence="5" id="KW-1185">Reference proteome</keyword>
<sequence length="267" mass="28017">MGMGMGAGMGVGAGVSGVSTGTAARWVERWERQQRLYAVDREERFTVIADLVEQVAGGLPAPLVLDLGSGPGCLAARLAARLPGAEVVAVDSDPLLLELGSAHYGRALRYVNAMIGEPGWLGRLGLDRPADAVVSATALHYLGEGTLRQVYGELAGLLRPGGILVNGDHISPDSARVSELARDVGRRHAERHAVCAYEEDWESWWSGAAGDPELAPLLSRDGEGGRAPCEGNDLTVSGHVALLREAGFPHVGAVWQVGPSHVLAAVR</sequence>
<dbReference type="InterPro" id="IPR041698">
    <property type="entry name" value="Methyltransf_25"/>
</dbReference>
<dbReference type="PANTHER" id="PTHR43861:SF1">
    <property type="entry name" value="TRANS-ACONITATE 2-METHYLTRANSFERASE"/>
    <property type="match status" value="1"/>
</dbReference>
<evidence type="ECO:0000313" key="4">
    <source>
        <dbReference type="EMBL" id="GAA0267303.1"/>
    </source>
</evidence>
<dbReference type="SUPFAM" id="SSF53335">
    <property type="entry name" value="S-adenosyl-L-methionine-dependent methyltransferases"/>
    <property type="match status" value="1"/>
</dbReference>
<name>A0ABP3EKE3_9ACTN</name>